<feature type="domain" description="DRBM" evidence="4">
    <location>
        <begin position="92"/>
        <end position="160"/>
    </location>
</feature>
<feature type="domain" description="DRBM" evidence="4">
    <location>
        <begin position="8"/>
        <end position="77"/>
    </location>
</feature>
<proteinExistence type="predicted"/>
<sequence length="408" mass="44456">MKKEGFVMYKSQLQEYAQKAGLMHPTYDHVKEGASHEPRFKSTVWVNNQSYESPPGFPTLRSAEHAAAKVALDFLQKTQISGVVPPVHESGLCKNLLQEFAQKNGYPLPQYKIMRQGEEHSLVFTATAEIAGVSYSGGGAKSKKEAEIKAARTALLAIQASQPAPGVGLPAVEPRPLAQSQPGQITNFVKSHPKRKKRVRPNPSLVEEPLATRMKQFVGQVGGPVQLQQMPQAHQVHQMHQLPQVSQVSHIPHIIHVPPMNQLPQSFPVNTVGYSGQSVMPLEWNQELGVSTRPTVNFSEEPTQVGSFAPQVVKTENHLTTALGNTESAVFEAQVTTVKTESAKVQQAPLATDSAKDSLLKAHTEVKEIVKVTEVGAQEPHTLMNGELQAEIQRAMNVGIKPVSSEAA</sequence>
<evidence type="ECO:0000256" key="2">
    <source>
        <dbReference type="ARBA" id="ARBA00022884"/>
    </source>
</evidence>
<accession>A0A8T0HD41</accession>
<keyword evidence="1" id="KW-0677">Repeat</keyword>
<dbReference type="InterPro" id="IPR044450">
    <property type="entry name" value="AtDRB-like_DSRM_1"/>
</dbReference>
<evidence type="ECO:0000313" key="5">
    <source>
        <dbReference type="EMBL" id="KAG0567002.1"/>
    </source>
</evidence>
<dbReference type="CDD" id="cd19907">
    <property type="entry name" value="DSRM_AtDRB-like_rpt1"/>
    <property type="match status" value="1"/>
</dbReference>
<evidence type="ECO:0000256" key="3">
    <source>
        <dbReference type="PROSITE-ProRule" id="PRU00266"/>
    </source>
</evidence>
<reference evidence="5" key="1">
    <citation type="submission" date="2020-06" db="EMBL/GenBank/DDBJ databases">
        <title>WGS assembly of Ceratodon purpureus strain R40.</title>
        <authorList>
            <person name="Carey S.B."/>
            <person name="Jenkins J."/>
            <person name="Shu S."/>
            <person name="Lovell J.T."/>
            <person name="Sreedasyam A."/>
            <person name="Maumus F."/>
            <person name="Tiley G.P."/>
            <person name="Fernandez-Pozo N."/>
            <person name="Barry K."/>
            <person name="Chen C."/>
            <person name="Wang M."/>
            <person name="Lipzen A."/>
            <person name="Daum C."/>
            <person name="Saski C.A."/>
            <person name="Payton A.C."/>
            <person name="Mcbreen J.C."/>
            <person name="Conrad R.E."/>
            <person name="Kollar L.M."/>
            <person name="Olsson S."/>
            <person name="Huttunen S."/>
            <person name="Landis J.B."/>
            <person name="Wickett N.J."/>
            <person name="Johnson M.G."/>
            <person name="Rensing S.A."/>
            <person name="Grimwood J."/>
            <person name="Schmutz J."/>
            <person name="Mcdaniel S.F."/>
        </authorList>
    </citation>
    <scope>NUCLEOTIDE SEQUENCE</scope>
    <source>
        <strain evidence="5">R40</strain>
    </source>
</reference>
<dbReference type="AlphaFoldDB" id="A0A8T0HD41"/>
<keyword evidence="6" id="KW-1185">Reference proteome</keyword>
<dbReference type="EMBL" id="CM026428">
    <property type="protein sequence ID" value="KAG0567002.1"/>
    <property type="molecule type" value="Genomic_DNA"/>
</dbReference>
<dbReference type="PANTHER" id="PTHR46031">
    <property type="match status" value="1"/>
</dbReference>
<dbReference type="SUPFAM" id="SSF54768">
    <property type="entry name" value="dsRNA-binding domain-like"/>
    <property type="match status" value="2"/>
</dbReference>
<dbReference type="InterPro" id="IPR014720">
    <property type="entry name" value="dsRBD_dom"/>
</dbReference>
<dbReference type="Gene3D" id="3.30.160.20">
    <property type="match status" value="2"/>
</dbReference>
<organism evidence="5 6">
    <name type="scientific">Ceratodon purpureus</name>
    <name type="common">Fire moss</name>
    <name type="synonym">Dicranum purpureum</name>
    <dbReference type="NCBI Taxonomy" id="3225"/>
    <lineage>
        <taxon>Eukaryota</taxon>
        <taxon>Viridiplantae</taxon>
        <taxon>Streptophyta</taxon>
        <taxon>Embryophyta</taxon>
        <taxon>Bryophyta</taxon>
        <taxon>Bryophytina</taxon>
        <taxon>Bryopsida</taxon>
        <taxon>Dicranidae</taxon>
        <taxon>Pseudoditrichales</taxon>
        <taxon>Ditrichaceae</taxon>
        <taxon>Ceratodon</taxon>
    </lineage>
</organism>
<keyword evidence="2 3" id="KW-0694">RNA-binding</keyword>
<dbReference type="Pfam" id="PF00035">
    <property type="entry name" value="dsrm"/>
    <property type="match status" value="2"/>
</dbReference>
<protein>
    <recommendedName>
        <fullName evidence="4">DRBM domain-containing protein</fullName>
    </recommendedName>
</protein>
<evidence type="ECO:0000313" key="6">
    <source>
        <dbReference type="Proteomes" id="UP000822688"/>
    </source>
</evidence>
<dbReference type="GO" id="GO:0003725">
    <property type="term" value="F:double-stranded RNA binding"/>
    <property type="evidence" value="ECO:0007669"/>
    <property type="project" value="InterPro"/>
</dbReference>
<dbReference type="SMART" id="SM00358">
    <property type="entry name" value="DSRM"/>
    <property type="match status" value="2"/>
</dbReference>
<gene>
    <name evidence="5" type="ORF">KC19_7G103300</name>
</gene>
<evidence type="ECO:0000256" key="1">
    <source>
        <dbReference type="ARBA" id="ARBA00022737"/>
    </source>
</evidence>
<dbReference type="PANTHER" id="PTHR46031:SF35">
    <property type="entry name" value="DRBM DOMAIN-CONTAINING PROTEIN"/>
    <property type="match status" value="1"/>
</dbReference>
<evidence type="ECO:0000259" key="4">
    <source>
        <dbReference type="PROSITE" id="PS50137"/>
    </source>
</evidence>
<dbReference type="Proteomes" id="UP000822688">
    <property type="component" value="Chromosome 7"/>
</dbReference>
<dbReference type="PROSITE" id="PS50137">
    <property type="entry name" value="DS_RBD"/>
    <property type="match status" value="2"/>
</dbReference>
<comment type="caution">
    <text evidence="5">The sequence shown here is derived from an EMBL/GenBank/DDBJ whole genome shotgun (WGS) entry which is preliminary data.</text>
</comment>
<name>A0A8T0HD41_CERPU</name>